<reference evidence="2 3" key="1">
    <citation type="journal article" date="2012" name="Genet. Mol. Biol.">
        <title>Analysis of 16S rRNA and mxaF genes revealing insights into Methylobacterium niche-specific plant association.</title>
        <authorList>
            <person name="Dourado M.N."/>
            <person name="Andreote F.D."/>
            <person name="Dini-Andreote F."/>
            <person name="Conti R."/>
            <person name="Araujo J.M."/>
            <person name="Araujo W.L."/>
        </authorList>
    </citation>
    <scope>NUCLEOTIDE SEQUENCE [LARGE SCALE GENOMIC DNA]</scope>
    <source>
        <strain evidence="2 3">TC3-10</strain>
    </source>
</reference>
<evidence type="ECO:0000313" key="2">
    <source>
        <dbReference type="EMBL" id="MEE7489498.1"/>
    </source>
</evidence>
<accession>A0ABU7TIX2</accession>
<dbReference type="Proteomes" id="UP001355206">
    <property type="component" value="Unassembled WGS sequence"/>
</dbReference>
<gene>
    <name evidence="2" type="ORF">MOTC310_03025</name>
</gene>
<comment type="caution">
    <text evidence="2">The sequence shown here is derived from an EMBL/GenBank/DDBJ whole genome shotgun (WGS) entry which is preliminary data.</text>
</comment>
<organism evidence="2 3">
    <name type="scientific">Methylobacterium oryzae</name>
    <dbReference type="NCBI Taxonomy" id="334852"/>
    <lineage>
        <taxon>Bacteria</taxon>
        <taxon>Pseudomonadati</taxon>
        <taxon>Pseudomonadota</taxon>
        <taxon>Alphaproteobacteria</taxon>
        <taxon>Hyphomicrobiales</taxon>
        <taxon>Methylobacteriaceae</taxon>
        <taxon>Methylobacterium</taxon>
    </lineage>
</organism>
<evidence type="ECO:0000313" key="3">
    <source>
        <dbReference type="Proteomes" id="UP001355206"/>
    </source>
</evidence>
<dbReference type="EMBL" id="MLCA01000001">
    <property type="protein sequence ID" value="MEE7489498.1"/>
    <property type="molecule type" value="Genomic_DNA"/>
</dbReference>
<dbReference type="Pfam" id="PF06568">
    <property type="entry name" value="YjiS-like"/>
    <property type="match status" value="1"/>
</dbReference>
<sequence length="107" mass="11775">MTQCLTETVALDVPTESRIRPRSGWLARTVGSVLAVGAEVRAGLSRAAMNRRVLQRLSTLSDRELKDIGLTPQDVADACVPGTSDAIHLLVGRRDERRRARTAVRPW</sequence>
<keyword evidence="3" id="KW-1185">Reference proteome</keyword>
<name>A0ABU7TIX2_9HYPH</name>
<feature type="domain" description="YjiS-like" evidence="1">
    <location>
        <begin position="40"/>
        <end position="75"/>
    </location>
</feature>
<proteinExistence type="predicted"/>
<protein>
    <recommendedName>
        <fullName evidence="1">YjiS-like domain-containing protein</fullName>
    </recommendedName>
</protein>
<dbReference type="RefSeq" id="WP_331300751.1">
    <property type="nucleotide sequence ID" value="NZ_MLCA01000001.1"/>
</dbReference>
<dbReference type="InterPro" id="IPR009506">
    <property type="entry name" value="YjiS-like"/>
</dbReference>
<evidence type="ECO:0000259" key="1">
    <source>
        <dbReference type="Pfam" id="PF06568"/>
    </source>
</evidence>